<dbReference type="FunFam" id="1.10.275.10:FF:000002">
    <property type="entry name" value="Argininosuccinate lyase"/>
    <property type="match status" value="1"/>
</dbReference>
<dbReference type="GO" id="GO:0005829">
    <property type="term" value="C:cytosol"/>
    <property type="evidence" value="ECO:0007669"/>
    <property type="project" value="TreeGrafter"/>
</dbReference>
<keyword evidence="10" id="KW-1185">Reference proteome</keyword>
<dbReference type="InterPro" id="IPR009049">
    <property type="entry name" value="Argininosuccinate_lyase"/>
</dbReference>
<keyword evidence="4 6" id="KW-0028">Amino-acid biosynthesis</keyword>
<keyword evidence="6" id="KW-0963">Cytoplasm</keyword>
<dbReference type="RefSeq" id="WP_091282274.1">
    <property type="nucleotide sequence ID" value="NZ_JABAPH010000002.1"/>
</dbReference>
<dbReference type="CDD" id="cd01359">
    <property type="entry name" value="Argininosuccinate_lyase"/>
    <property type="match status" value="1"/>
</dbReference>
<dbReference type="AlphaFoldDB" id="A0A1H2LN62"/>
<keyword evidence="3 6" id="KW-0055">Arginine biosynthesis</keyword>
<dbReference type="FunFam" id="1.20.200.10:FF:000015">
    <property type="entry name" value="argininosuccinate lyase isoform X2"/>
    <property type="match status" value="1"/>
</dbReference>
<dbReference type="PRINTS" id="PR00149">
    <property type="entry name" value="FUMRATELYASE"/>
</dbReference>
<evidence type="ECO:0000259" key="7">
    <source>
        <dbReference type="Pfam" id="PF00206"/>
    </source>
</evidence>
<sequence>MAGALWSGRFQKATDAAVWAMNSSLNFDKRLYAHDVAGSIAHATMLAQIGILTPTELEAITGGLAGIKADIDSGALVIGGAAEDIHMFVEAELTKRIGDPGKKLHTARSRNDQVATDLKLWMRDELGEIDSLIRELVAVFIEVAKQHVDTVMPGYTHLQRAQPITLAHHLMAYVHMFMRDLQRLGEAGKRLNYSPLGAAALATTTYPVDRELTAKLLGFDGVATNSLDAVSDRDYVMEIAADLAIFMVHLSRCSEEIILWASAEYGFIELDDAYATGSSIMPQKKNPDVAELTRGKTGRVIGDAMTLLTMMKNLPLAYNKDVQEDKEAIFDAVDTVKLCIPAFAGMVVTMQVNAGEMRRAAGGGFTNATDLADYLVIKGVPFRQAHEITGKLVHYCVGQGIHLEELGLEMLREHCELIEDDVYDYLDIANCVARRNVVGGPAKEAVLRDIAEVEKKL</sequence>
<dbReference type="PANTHER" id="PTHR43814:SF1">
    <property type="entry name" value="ARGININOSUCCINATE LYASE"/>
    <property type="match status" value="1"/>
</dbReference>
<dbReference type="GO" id="GO:0004056">
    <property type="term" value="F:argininosuccinate lyase activity"/>
    <property type="evidence" value="ECO:0007669"/>
    <property type="project" value="UniProtKB-UniRule"/>
</dbReference>
<reference evidence="10" key="1">
    <citation type="submission" date="2016-10" db="EMBL/GenBank/DDBJ databases">
        <authorList>
            <person name="Varghese N."/>
            <person name="Submissions S."/>
        </authorList>
    </citation>
    <scope>NUCLEOTIDE SEQUENCE [LARGE SCALE GENOMIC DNA]</scope>
    <source>
        <strain evidence="10">DSM 10002</strain>
    </source>
</reference>
<accession>A0A1H2LN62</accession>
<dbReference type="PRINTS" id="PR00145">
    <property type="entry name" value="ARGSUCLYASE"/>
</dbReference>
<dbReference type="Pfam" id="PF14698">
    <property type="entry name" value="ASL_C2"/>
    <property type="match status" value="1"/>
</dbReference>
<dbReference type="UniPathway" id="UPA00068">
    <property type="reaction ID" value="UER00114"/>
</dbReference>
<proteinExistence type="inferred from homology"/>
<dbReference type="HAMAP" id="MF_00006">
    <property type="entry name" value="Arg_succ_lyase"/>
    <property type="match status" value="1"/>
</dbReference>
<dbReference type="EMBL" id="LT629804">
    <property type="protein sequence ID" value="SDU82460.1"/>
    <property type="molecule type" value="Genomic_DNA"/>
</dbReference>
<dbReference type="FunFam" id="1.10.40.30:FF:000001">
    <property type="entry name" value="Argininosuccinate lyase"/>
    <property type="match status" value="1"/>
</dbReference>
<dbReference type="InterPro" id="IPR000362">
    <property type="entry name" value="Fumarate_lyase_fam"/>
</dbReference>
<dbReference type="PROSITE" id="PS00163">
    <property type="entry name" value="FUMARATE_LYASES"/>
    <property type="match status" value="1"/>
</dbReference>
<comment type="catalytic activity">
    <reaction evidence="6">
        <text>2-(N(omega)-L-arginino)succinate = fumarate + L-arginine</text>
        <dbReference type="Rhea" id="RHEA:24020"/>
        <dbReference type="ChEBI" id="CHEBI:29806"/>
        <dbReference type="ChEBI" id="CHEBI:32682"/>
        <dbReference type="ChEBI" id="CHEBI:57472"/>
        <dbReference type="EC" id="4.3.2.1"/>
    </reaction>
</comment>
<feature type="domain" description="Argininosuccinate lyase C-terminal" evidence="8">
    <location>
        <begin position="365"/>
        <end position="433"/>
    </location>
</feature>
<evidence type="ECO:0000256" key="2">
    <source>
        <dbReference type="ARBA" id="ARBA00012338"/>
    </source>
</evidence>
<keyword evidence="5 6" id="KW-0456">Lyase</keyword>
<dbReference type="InterPro" id="IPR022761">
    <property type="entry name" value="Fumarate_lyase_N"/>
</dbReference>
<dbReference type="Gene3D" id="1.10.40.30">
    <property type="entry name" value="Fumarase/aspartase (C-terminal domain)"/>
    <property type="match status" value="1"/>
</dbReference>
<evidence type="ECO:0000256" key="4">
    <source>
        <dbReference type="ARBA" id="ARBA00022605"/>
    </source>
</evidence>
<dbReference type="EC" id="4.3.2.1" evidence="2 6"/>
<dbReference type="SUPFAM" id="SSF48557">
    <property type="entry name" value="L-aspartase-like"/>
    <property type="match status" value="1"/>
</dbReference>
<evidence type="ECO:0000256" key="1">
    <source>
        <dbReference type="ARBA" id="ARBA00004941"/>
    </source>
</evidence>
<dbReference type="OrthoDB" id="9769623at2"/>
<evidence type="ECO:0000256" key="6">
    <source>
        <dbReference type="HAMAP-Rule" id="MF_00006"/>
    </source>
</evidence>
<dbReference type="InterPro" id="IPR029419">
    <property type="entry name" value="Arg_succ_lyase_C"/>
</dbReference>
<name>A0A1H2LN62_9ACTO</name>
<dbReference type="Gene3D" id="1.10.275.10">
    <property type="entry name" value="Fumarase/aspartase (N-terminal domain)"/>
    <property type="match status" value="1"/>
</dbReference>
<dbReference type="Gene3D" id="1.20.200.10">
    <property type="entry name" value="Fumarase/aspartase (Central domain)"/>
    <property type="match status" value="1"/>
</dbReference>
<protein>
    <recommendedName>
        <fullName evidence="2 6">Argininosuccinate lyase</fullName>
        <shortName evidence="6">ASAL</shortName>
        <ecNumber evidence="2 6">4.3.2.1</ecNumber>
    </recommendedName>
    <alternativeName>
        <fullName evidence="6">Arginosuccinase</fullName>
    </alternativeName>
</protein>
<evidence type="ECO:0000259" key="8">
    <source>
        <dbReference type="Pfam" id="PF14698"/>
    </source>
</evidence>
<feature type="domain" description="Fumarate lyase N-terminal" evidence="7">
    <location>
        <begin position="8"/>
        <end position="302"/>
    </location>
</feature>
<dbReference type="Pfam" id="PF00206">
    <property type="entry name" value="Lyase_1"/>
    <property type="match status" value="1"/>
</dbReference>
<dbReference type="NCBIfam" id="TIGR00838">
    <property type="entry name" value="argH"/>
    <property type="match status" value="1"/>
</dbReference>
<comment type="pathway">
    <text evidence="1 6">Amino-acid biosynthesis; L-arginine biosynthesis; L-arginine from L-ornithine and carbamoyl phosphate: step 3/3.</text>
</comment>
<dbReference type="InterPro" id="IPR024083">
    <property type="entry name" value="Fumarase/histidase_N"/>
</dbReference>
<dbReference type="InterPro" id="IPR008948">
    <property type="entry name" value="L-Aspartase-like"/>
</dbReference>
<dbReference type="GeneID" id="65345455"/>
<dbReference type="STRING" id="131112.SAMN04489737_1738"/>
<evidence type="ECO:0000256" key="5">
    <source>
        <dbReference type="ARBA" id="ARBA00023239"/>
    </source>
</evidence>
<evidence type="ECO:0000313" key="9">
    <source>
        <dbReference type="EMBL" id="SDU82460.1"/>
    </source>
</evidence>
<comment type="subcellular location">
    <subcellularLocation>
        <location evidence="6">Cytoplasm</location>
    </subcellularLocation>
</comment>
<dbReference type="PANTHER" id="PTHR43814">
    <property type="entry name" value="ARGININOSUCCINATE LYASE"/>
    <property type="match status" value="1"/>
</dbReference>
<dbReference type="GO" id="GO:0042450">
    <property type="term" value="P:L-arginine biosynthetic process via ornithine"/>
    <property type="evidence" value="ECO:0007669"/>
    <property type="project" value="UniProtKB-UniRule"/>
</dbReference>
<dbReference type="InterPro" id="IPR020557">
    <property type="entry name" value="Fumarate_lyase_CS"/>
</dbReference>
<gene>
    <name evidence="6" type="primary">argH</name>
    <name evidence="9" type="ORF">SAMN04489737_1738</name>
</gene>
<comment type="similarity">
    <text evidence="6">Belongs to the lyase 1 family. Argininosuccinate lyase subfamily.</text>
</comment>
<evidence type="ECO:0000313" key="10">
    <source>
        <dbReference type="Proteomes" id="UP000214355"/>
    </source>
</evidence>
<dbReference type="Proteomes" id="UP000214355">
    <property type="component" value="Chromosome I"/>
</dbReference>
<organism evidence="9 10">
    <name type="scientific">Arcanobacterium phocae</name>
    <dbReference type="NCBI Taxonomy" id="131112"/>
    <lineage>
        <taxon>Bacteria</taxon>
        <taxon>Bacillati</taxon>
        <taxon>Actinomycetota</taxon>
        <taxon>Actinomycetes</taxon>
        <taxon>Actinomycetales</taxon>
        <taxon>Actinomycetaceae</taxon>
        <taxon>Arcanobacterium</taxon>
    </lineage>
</organism>
<evidence type="ECO:0000256" key="3">
    <source>
        <dbReference type="ARBA" id="ARBA00022571"/>
    </source>
</evidence>